<dbReference type="Pfam" id="PF13640">
    <property type="entry name" value="2OG-FeII_Oxy_3"/>
    <property type="match status" value="1"/>
</dbReference>
<feature type="domain" description="Prolyl 4-hydroxylase alpha subunit Fe(2+) 2OG dioxygenase" evidence="1">
    <location>
        <begin position="69"/>
        <end position="154"/>
    </location>
</feature>
<dbReference type="EMBL" id="UINC01001407">
    <property type="protein sequence ID" value="SUZ79940.1"/>
    <property type="molecule type" value="Genomic_DNA"/>
</dbReference>
<gene>
    <name evidence="2" type="ORF">METZ01_LOCUS32794</name>
</gene>
<accession>A0A381QLM0</accession>
<organism evidence="2">
    <name type="scientific">marine metagenome</name>
    <dbReference type="NCBI Taxonomy" id="408172"/>
    <lineage>
        <taxon>unclassified sequences</taxon>
        <taxon>metagenomes</taxon>
        <taxon>ecological metagenomes</taxon>
    </lineage>
</organism>
<dbReference type="Gene3D" id="2.60.120.620">
    <property type="entry name" value="q2cbj1_9rhob like domain"/>
    <property type="match status" value="1"/>
</dbReference>
<sequence>MAYGIDEQVNTRVVDKSTKDSTDLFFHTEAHFAVLADYEQWLIACVGQYEHKYERVKMLAHYGITEGINIQKYEPGGGFKKWHMERQSVSTQSRCFAFMTYLNDVPDGGTEFMYQKITSPAKKGLTMIWPSDWTHTHRGQISHTHTKLIITGWLNYME</sequence>
<protein>
    <recommendedName>
        <fullName evidence="1">Prolyl 4-hydroxylase alpha subunit Fe(2+) 2OG dioxygenase domain-containing protein</fullName>
    </recommendedName>
</protein>
<evidence type="ECO:0000313" key="2">
    <source>
        <dbReference type="EMBL" id="SUZ79940.1"/>
    </source>
</evidence>
<proteinExistence type="predicted"/>
<dbReference type="InterPro" id="IPR044862">
    <property type="entry name" value="Pro_4_hyd_alph_FE2OG_OXY"/>
</dbReference>
<reference evidence="2" key="1">
    <citation type="submission" date="2018-05" db="EMBL/GenBank/DDBJ databases">
        <authorList>
            <person name="Lanie J.A."/>
            <person name="Ng W.-L."/>
            <person name="Kazmierczak K.M."/>
            <person name="Andrzejewski T.M."/>
            <person name="Davidsen T.M."/>
            <person name="Wayne K.J."/>
            <person name="Tettelin H."/>
            <person name="Glass J.I."/>
            <person name="Rusch D."/>
            <person name="Podicherti R."/>
            <person name="Tsui H.-C.T."/>
            <person name="Winkler M.E."/>
        </authorList>
    </citation>
    <scope>NUCLEOTIDE SEQUENCE</scope>
</reference>
<dbReference type="AlphaFoldDB" id="A0A381QLM0"/>
<evidence type="ECO:0000259" key="1">
    <source>
        <dbReference type="Pfam" id="PF13640"/>
    </source>
</evidence>
<name>A0A381QLM0_9ZZZZ</name>